<evidence type="ECO:0000313" key="13">
    <source>
        <dbReference type="EMBL" id="KZS14076.1"/>
    </source>
</evidence>
<keyword evidence="9 10" id="KW-0326">Glycosidase</keyword>
<dbReference type="SUPFAM" id="SSF88688">
    <property type="entry name" value="Families 57/38 glycoside transferase middle domain"/>
    <property type="match status" value="1"/>
</dbReference>
<dbReference type="FunFam" id="2.60.40.1180:FF:000018">
    <property type="entry name" value="Alpha-mannosidase"/>
    <property type="match status" value="1"/>
</dbReference>
<dbReference type="EMBL" id="LRGB01001005">
    <property type="protein sequence ID" value="KZS14076.1"/>
    <property type="molecule type" value="Genomic_DNA"/>
</dbReference>
<dbReference type="InterPro" id="IPR011013">
    <property type="entry name" value="Gal_mutarotase_sf_dom"/>
</dbReference>
<evidence type="ECO:0000256" key="4">
    <source>
        <dbReference type="ARBA" id="ARBA00022723"/>
    </source>
</evidence>
<dbReference type="EC" id="3.2.1.-" evidence="10"/>
<dbReference type="Pfam" id="PF01074">
    <property type="entry name" value="Glyco_hydro_38N"/>
    <property type="match status" value="1"/>
</dbReference>
<dbReference type="Proteomes" id="UP000076858">
    <property type="component" value="Unassembled WGS sequence"/>
</dbReference>
<evidence type="ECO:0000256" key="10">
    <source>
        <dbReference type="RuleBase" id="RU361199"/>
    </source>
</evidence>
<dbReference type="Pfam" id="PF17677">
    <property type="entry name" value="Glyco_hydro38C2"/>
    <property type="match status" value="1"/>
</dbReference>
<dbReference type="STRING" id="35525.A0A164XCC5"/>
<dbReference type="FunFam" id="3.20.110.10:FF:000001">
    <property type="entry name" value="Alpha-mannosidase"/>
    <property type="match status" value="1"/>
</dbReference>
<dbReference type="FunFam" id="1.20.1270.50:FF:000002">
    <property type="entry name" value="Alpha-mannosidase"/>
    <property type="match status" value="1"/>
</dbReference>
<dbReference type="Gene3D" id="2.70.98.30">
    <property type="entry name" value="Golgi alpha-mannosidase II, domain 4"/>
    <property type="match status" value="1"/>
</dbReference>
<keyword evidence="8" id="KW-0325">Glycoprotein</keyword>
<keyword evidence="6 10" id="KW-0862">Zinc</keyword>
<dbReference type="SUPFAM" id="SSF88713">
    <property type="entry name" value="Glycoside hydrolase/deacetylase"/>
    <property type="match status" value="1"/>
</dbReference>
<dbReference type="SUPFAM" id="SSF74650">
    <property type="entry name" value="Galactose mutarotase-like"/>
    <property type="match status" value="1"/>
</dbReference>
<dbReference type="InterPro" id="IPR015341">
    <property type="entry name" value="Glyco_hydro_38_cen"/>
</dbReference>
<comment type="similarity">
    <text evidence="2 10">Belongs to the glycosyl hydrolase 38 family.</text>
</comment>
<dbReference type="Gene3D" id="3.20.110.10">
    <property type="entry name" value="Glycoside hydrolase 38, N terminal domain"/>
    <property type="match status" value="1"/>
</dbReference>
<dbReference type="CDD" id="cd10810">
    <property type="entry name" value="GH38N_AMII_LAM_like"/>
    <property type="match status" value="1"/>
</dbReference>
<dbReference type="InterPro" id="IPR027291">
    <property type="entry name" value="Glyco_hydro_38_N_sf"/>
</dbReference>
<dbReference type="FunFam" id="1.20.1270.50:FF:000003">
    <property type="entry name" value="Alpha-mannosidase"/>
    <property type="match status" value="1"/>
</dbReference>
<evidence type="ECO:0000256" key="2">
    <source>
        <dbReference type="ARBA" id="ARBA00009792"/>
    </source>
</evidence>
<dbReference type="FunFam" id="2.70.98.30:FF:000003">
    <property type="entry name" value="Alpha-mannosidase"/>
    <property type="match status" value="1"/>
</dbReference>
<dbReference type="InterPro" id="IPR041147">
    <property type="entry name" value="GH38_C"/>
</dbReference>
<dbReference type="PANTHER" id="PTHR11607:SF3">
    <property type="entry name" value="LYSOSOMAL ALPHA-MANNOSIDASE"/>
    <property type="match status" value="1"/>
</dbReference>
<dbReference type="AlphaFoldDB" id="A0A164XCC5"/>
<keyword evidence="7" id="KW-1015">Disulfide bond</keyword>
<reference evidence="13 14" key="1">
    <citation type="submission" date="2016-03" db="EMBL/GenBank/DDBJ databases">
        <title>EvidentialGene: Evidence-directed Construction of Genes on Genomes.</title>
        <authorList>
            <person name="Gilbert D.G."/>
            <person name="Choi J.-H."/>
            <person name="Mockaitis K."/>
            <person name="Colbourne J."/>
            <person name="Pfrender M."/>
        </authorList>
    </citation>
    <scope>NUCLEOTIDE SEQUENCE [LARGE SCALE GENOMIC DNA]</scope>
    <source>
        <strain evidence="13 14">Xinb3</strain>
        <tissue evidence="13">Complete organism</tissue>
    </source>
</reference>
<evidence type="ECO:0000256" key="9">
    <source>
        <dbReference type="ARBA" id="ARBA00023295"/>
    </source>
</evidence>
<dbReference type="SMART" id="SM00872">
    <property type="entry name" value="Alpha-mann_mid"/>
    <property type="match status" value="1"/>
</dbReference>
<dbReference type="GO" id="GO:0004559">
    <property type="term" value="F:alpha-mannosidase activity"/>
    <property type="evidence" value="ECO:0007669"/>
    <property type="project" value="UniProtKB-EC"/>
</dbReference>
<sequence>MGINTVLKLVCVILMVEIIHQSSARPSIRADNCGYQTCPLEKEGFINVHLVAHTHDDAGWLKTVDQYYYGARSQIQEAGVQYIIDSVVDELKDHPDRRFIYVEMAFFSRWWEEQNESTKSIVRELVNQGRLEFINGGWCMNDEATAYYVDIIDQMSLGLITLNDTFGECGRPRIAWQIDPFGHSREQANLFAEMGYDGLFFGRLDHEDKRERTTKKTMEMIWKASNSPVNQSSLFTAVNYNLYQPPPGFCFDIYCNDEPIIDDPKSKDYNVEQRVTDFLNYCEEQANAYATDSILLTMGSDFHYQDANVWFKNMDKLIKYANARQTEGSRFNLFYSTPSCYTKALNDHAVTWPTKTDDFFPYGSDSHAYWTGYFTSRPASKYMIRQASNLLQSCKQMDATLARQGATKAGDLFTMKDAMGIMQHHDAVTGTEKQHVAEDYALLLHKGVEECRKIQTSYYEKELVLGNTPLPKVSYCQLNISQCEPSETNNQFVINVYNSMALEVDRYIRVPVASGTNFRVLDTLGNTMPSQSIPIAESVKALPGRVSTATRELVFLARQLPPLGSKSYFVQPEPSGEDETIEPENKSSISNEKVSVEIDDVTGLIKSVTVNGKTTPLKQEFLWYASKSGDNSEADKRASGAYIFRPEGNDPLAMPSSGVRTTTYSGDLVQEIHQVYNPWVSQTIRVYKGQEHVELDWVVGPIPVEDGIGKEIISRISTDMVSKETFYTDANGRQTLERVLDVRESYPYTVTEPVAANYYPVNSHIFVKDSIGNQMTVLVDRPQGGSSLHDGELELMVHRRCLYDDAFGVGEALNEMAYGTGLVVRGTHFLILGDETNSMKLTRSLSHELYKQPQISFIPSTLSYQEWSALYKTEYQSISRTLPNNVNLLTLETLAGGKYLIRLEHIYDVGEDPILSQTVTVSLEGLFPGFTITSAEETMLGGNQFKKDSNRLIWNAASPERKAGHQMGEVRIPAVLLKPMEIRSFILTLVRII</sequence>
<evidence type="ECO:0000259" key="12">
    <source>
        <dbReference type="SMART" id="SM00872"/>
    </source>
</evidence>
<dbReference type="OrthoDB" id="2016903at2759"/>
<gene>
    <name evidence="13" type="ORF">APZ42_020702</name>
</gene>
<evidence type="ECO:0000313" key="14">
    <source>
        <dbReference type="Proteomes" id="UP000076858"/>
    </source>
</evidence>
<keyword evidence="14" id="KW-1185">Reference proteome</keyword>
<evidence type="ECO:0000256" key="6">
    <source>
        <dbReference type="ARBA" id="ARBA00022833"/>
    </source>
</evidence>
<comment type="cofactor">
    <cofactor evidence="10">
        <name>Zn(2+)</name>
        <dbReference type="ChEBI" id="CHEBI:29105"/>
    </cofactor>
    <text evidence="10">Binds 1 zinc ion per subunit.</text>
</comment>
<feature type="domain" description="Glycoside hydrolase family 38 central" evidence="12">
    <location>
        <begin position="368"/>
        <end position="444"/>
    </location>
</feature>
<name>A0A164XCC5_9CRUS</name>
<organism evidence="13 14">
    <name type="scientific">Daphnia magna</name>
    <dbReference type="NCBI Taxonomy" id="35525"/>
    <lineage>
        <taxon>Eukaryota</taxon>
        <taxon>Metazoa</taxon>
        <taxon>Ecdysozoa</taxon>
        <taxon>Arthropoda</taxon>
        <taxon>Crustacea</taxon>
        <taxon>Branchiopoda</taxon>
        <taxon>Diplostraca</taxon>
        <taxon>Cladocera</taxon>
        <taxon>Anomopoda</taxon>
        <taxon>Daphniidae</taxon>
        <taxon>Daphnia</taxon>
    </lineage>
</organism>
<dbReference type="InterPro" id="IPR011330">
    <property type="entry name" value="Glyco_hydro/deAcase_b/a-brl"/>
</dbReference>
<evidence type="ECO:0000256" key="8">
    <source>
        <dbReference type="ARBA" id="ARBA00023180"/>
    </source>
</evidence>
<accession>A0A164XCC5</accession>
<comment type="catalytic activity">
    <reaction evidence="1">
        <text>Hydrolysis of terminal, non-reducing alpha-D-mannose residues in alpha-D-mannosides.</text>
        <dbReference type="EC" id="3.2.1.24"/>
    </reaction>
</comment>
<feature type="chain" id="PRO_5017847174" description="Alpha-mannosidase" evidence="10">
    <location>
        <begin position="25"/>
        <end position="993"/>
    </location>
</feature>
<feature type="signal peptide" evidence="10">
    <location>
        <begin position="1"/>
        <end position="24"/>
    </location>
</feature>
<dbReference type="Pfam" id="PF09261">
    <property type="entry name" value="Alpha-mann_mid"/>
    <property type="match status" value="1"/>
</dbReference>
<feature type="region of interest" description="Disordered" evidence="11">
    <location>
        <begin position="567"/>
        <end position="589"/>
    </location>
</feature>
<dbReference type="InterPro" id="IPR011682">
    <property type="entry name" value="Glyco_hydro_38_C"/>
</dbReference>
<dbReference type="Gene3D" id="2.60.40.1360">
    <property type="match status" value="1"/>
</dbReference>
<evidence type="ECO:0000256" key="3">
    <source>
        <dbReference type="ARBA" id="ARBA00012752"/>
    </source>
</evidence>
<dbReference type="Pfam" id="PF07748">
    <property type="entry name" value="Glyco_hydro_38C"/>
    <property type="match status" value="1"/>
</dbReference>
<dbReference type="InterPro" id="IPR013780">
    <property type="entry name" value="Glyco_hydro_b"/>
</dbReference>
<evidence type="ECO:0000256" key="5">
    <source>
        <dbReference type="ARBA" id="ARBA00022801"/>
    </source>
</evidence>
<dbReference type="Gene3D" id="1.20.1270.50">
    <property type="entry name" value="Glycoside hydrolase family 38, central domain"/>
    <property type="match status" value="2"/>
</dbReference>
<proteinExistence type="inferred from homology"/>
<dbReference type="GO" id="GO:0030246">
    <property type="term" value="F:carbohydrate binding"/>
    <property type="evidence" value="ECO:0007669"/>
    <property type="project" value="InterPro"/>
</dbReference>
<dbReference type="InterPro" id="IPR037094">
    <property type="entry name" value="Glyco_hydro_38_cen_sf"/>
</dbReference>
<dbReference type="InterPro" id="IPR000602">
    <property type="entry name" value="Glyco_hydro_38_N"/>
</dbReference>
<dbReference type="InterPro" id="IPR050843">
    <property type="entry name" value="Glycosyl_Hydrlase_38"/>
</dbReference>
<comment type="caution">
    <text evidence="13">The sequence shown here is derived from an EMBL/GenBank/DDBJ whole genome shotgun (WGS) entry which is preliminary data.</text>
</comment>
<dbReference type="GO" id="GO:0046872">
    <property type="term" value="F:metal ion binding"/>
    <property type="evidence" value="ECO:0007669"/>
    <property type="project" value="UniProtKB-KW"/>
</dbReference>
<keyword evidence="4 10" id="KW-0479">Metal-binding</keyword>
<keyword evidence="10" id="KW-0732">Signal</keyword>
<evidence type="ECO:0000256" key="1">
    <source>
        <dbReference type="ARBA" id="ARBA00000365"/>
    </source>
</evidence>
<dbReference type="GO" id="GO:0006013">
    <property type="term" value="P:mannose metabolic process"/>
    <property type="evidence" value="ECO:0007669"/>
    <property type="project" value="InterPro"/>
</dbReference>
<protein>
    <recommendedName>
        <fullName evidence="3 10">Alpha-mannosidase</fullName>
        <ecNumber evidence="10">3.2.1.-</ecNumber>
    </recommendedName>
</protein>
<evidence type="ECO:0000256" key="7">
    <source>
        <dbReference type="ARBA" id="ARBA00023157"/>
    </source>
</evidence>
<keyword evidence="5 10" id="KW-0378">Hydrolase</keyword>
<dbReference type="PANTHER" id="PTHR11607">
    <property type="entry name" value="ALPHA-MANNOSIDASE"/>
    <property type="match status" value="1"/>
</dbReference>
<evidence type="ECO:0000256" key="11">
    <source>
        <dbReference type="SAM" id="MobiDB-lite"/>
    </source>
</evidence>
<dbReference type="GO" id="GO:0005764">
    <property type="term" value="C:lysosome"/>
    <property type="evidence" value="ECO:0007669"/>
    <property type="project" value="TreeGrafter"/>
</dbReference>
<dbReference type="Gene3D" id="2.60.40.1180">
    <property type="entry name" value="Golgi alpha-mannosidase II"/>
    <property type="match status" value="1"/>
</dbReference>
<dbReference type="InterPro" id="IPR028995">
    <property type="entry name" value="Glyco_hydro_57/38_cen_sf"/>
</dbReference>